<keyword evidence="1" id="KW-0732">Signal</keyword>
<organism evidence="2 3">
    <name type="scientific">Microvirga terrae</name>
    <dbReference type="NCBI Taxonomy" id="2740529"/>
    <lineage>
        <taxon>Bacteria</taxon>
        <taxon>Pseudomonadati</taxon>
        <taxon>Pseudomonadota</taxon>
        <taxon>Alphaproteobacteria</taxon>
        <taxon>Hyphomicrobiales</taxon>
        <taxon>Methylobacteriaceae</taxon>
        <taxon>Microvirga</taxon>
    </lineage>
</organism>
<dbReference type="SUPFAM" id="SSF50494">
    <property type="entry name" value="Trypsin-like serine proteases"/>
    <property type="match status" value="1"/>
</dbReference>
<evidence type="ECO:0000313" key="3">
    <source>
        <dbReference type="Proteomes" id="UP001017257"/>
    </source>
</evidence>
<reference evidence="2" key="1">
    <citation type="submission" date="2022-08" db="EMBL/GenBank/DDBJ databases">
        <title>Microvirga terrae sp. nov., isolated from soil.</title>
        <authorList>
            <person name="Kim K.H."/>
            <person name="Seo Y.L."/>
            <person name="Kim J.M."/>
            <person name="Lee J.K."/>
            <person name="Han D.M."/>
            <person name="Jeon C.O."/>
        </authorList>
    </citation>
    <scope>NUCLEOTIDE SEQUENCE</scope>
    <source>
        <strain evidence="2">R24</strain>
    </source>
</reference>
<dbReference type="Proteomes" id="UP001017257">
    <property type="component" value="Chromosome"/>
</dbReference>
<keyword evidence="2" id="KW-0378">Hydrolase</keyword>
<evidence type="ECO:0000313" key="2">
    <source>
        <dbReference type="EMBL" id="UVF18826.1"/>
    </source>
</evidence>
<accession>A0ABY5RNK3</accession>
<gene>
    <name evidence="2" type="ORF">HPT29_020450</name>
</gene>
<name>A0ABY5RNK3_9HYPH</name>
<evidence type="ECO:0000256" key="1">
    <source>
        <dbReference type="SAM" id="SignalP"/>
    </source>
</evidence>
<dbReference type="EMBL" id="CP102845">
    <property type="protein sequence ID" value="UVF18826.1"/>
    <property type="molecule type" value="Genomic_DNA"/>
</dbReference>
<dbReference type="GO" id="GO:0006508">
    <property type="term" value="P:proteolysis"/>
    <property type="evidence" value="ECO:0007669"/>
    <property type="project" value="UniProtKB-KW"/>
</dbReference>
<keyword evidence="2" id="KW-0645">Protease</keyword>
<dbReference type="InterPro" id="IPR009003">
    <property type="entry name" value="Peptidase_S1_PA"/>
</dbReference>
<feature type="chain" id="PRO_5045110866" evidence="1">
    <location>
        <begin position="22"/>
        <end position="346"/>
    </location>
</feature>
<sequence>MNRHAIFALLLLFITSASVKAEDSEVAQPLATEPSVGQFHPHCLDSFRALPIDSSGKAFDEKTNGTKVEVKEQDLVNHFIKYRERYAQYDQDCFEGWNDLSEMTRDFLAYNVGVLFLEEGNQKLSPVCTAFRISNSMIVTASHCLTRAIGLMQFRLYGDPERPLKVIPPGTSQWLEYVSHGGIDLKDYAMLQIEESPFPSRWTRESFTRDVKPHQSIAVIAISIPAFYVVQGAQLSHWINAVRFSRANGSQVWDVDSLEPSLNSQLRAECILHRAPTYPGMSGAPIIGVRLQTSSSGKPRLYVMGIHLRNGPRSAGGSAVKDVCGNFPQFNVGIRIPPTVIDAVGQ</sequence>
<protein>
    <submittedName>
        <fullName evidence="2">Serine protease</fullName>
    </submittedName>
</protein>
<dbReference type="RefSeq" id="WP_173947206.1">
    <property type="nucleotide sequence ID" value="NZ_CP102845.1"/>
</dbReference>
<dbReference type="GO" id="GO:0008233">
    <property type="term" value="F:peptidase activity"/>
    <property type="evidence" value="ECO:0007669"/>
    <property type="project" value="UniProtKB-KW"/>
</dbReference>
<proteinExistence type="predicted"/>
<feature type="signal peptide" evidence="1">
    <location>
        <begin position="1"/>
        <end position="21"/>
    </location>
</feature>
<keyword evidence="3" id="KW-1185">Reference proteome</keyword>